<evidence type="ECO:0000313" key="2">
    <source>
        <dbReference type="EMBL" id="KAA1137453.1"/>
    </source>
</evidence>
<sequence length="65" mass="7120">MVLLTILQHNGVLMNPSPHPNLSFLFGAPGRLPPVGKGMRRTSQLQPVETRLFKFDSPPSNSPVV</sequence>
<name>A0A5B0M235_PUCGR</name>
<proteinExistence type="predicted"/>
<evidence type="ECO:0000313" key="3">
    <source>
        <dbReference type="Proteomes" id="UP000325313"/>
    </source>
</evidence>
<accession>A0A5B0M235</accession>
<protein>
    <submittedName>
        <fullName evidence="1">Uncharacterized protein</fullName>
    </submittedName>
</protein>
<gene>
    <name evidence="1" type="ORF">PGTUg99_002715</name>
    <name evidence="2" type="ORF">PGTUg99_016026</name>
</gene>
<dbReference type="EMBL" id="VDEP01000488">
    <property type="protein sequence ID" value="KAA1070008.1"/>
    <property type="molecule type" value="Genomic_DNA"/>
</dbReference>
<dbReference type="Proteomes" id="UP000325313">
    <property type="component" value="Unassembled WGS sequence"/>
</dbReference>
<organism evidence="1 3">
    <name type="scientific">Puccinia graminis f. sp. tritici</name>
    <dbReference type="NCBI Taxonomy" id="56615"/>
    <lineage>
        <taxon>Eukaryota</taxon>
        <taxon>Fungi</taxon>
        <taxon>Dikarya</taxon>
        <taxon>Basidiomycota</taxon>
        <taxon>Pucciniomycotina</taxon>
        <taxon>Pucciniomycetes</taxon>
        <taxon>Pucciniales</taxon>
        <taxon>Pucciniaceae</taxon>
        <taxon>Puccinia</taxon>
    </lineage>
</organism>
<reference evidence="1 3" key="1">
    <citation type="submission" date="2019-05" db="EMBL/GenBank/DDBJ databases">
        <title>Emergence of the Ug99 lineage of the wheat stem rust pathogen through somatic hybridization.</title>
        <authorList>
            <person name="Li F."/>
            <person name="Upadhyaya N.M."/>
            <person name="Sperschneider J."/>
            <person name="Matny O."/>
            <person name="Nguyen-Phuc H."/>
            <person name="Mago R."/>
            <person name="Raley C."/>
            <person name="Miller M.E."/>
            <person name="Silverstein K.A.T."/>
            <person name="Henningsen E."/>
            <person name="Hirsch C.D."/>
            <person name="Visser B."/>
            <person name="Pretorius Z.A."/>
            <person name="Steffenson B.J."/>
            <person name="Schwessinger B."/>
            <person name="Dodds P.N."/>
            <person name="Figueroa M."/>
        </authorList>
    </citation>
    <scope>NUCLEOTIDE SEQUENCE [LARGE SCALE GENOMIC DNA]</scope>
    <source>
        <strain evidence="1 3">Ug99</strain>
    </source>
</reference>
<dbReference type="AlphaFoldDB" id="A0A5B0M235"/>
<comment type="caution">
    <text evidence="1">The sequence shown here is derived from an EMBL/GenBank/DDBJ whole genome shotgun (WGS) entry which is preliminary data.</text>
</comment>
<dbReference type="EMBL" id="VDEP01000008">
    <property type="protein sequence ID" value="KAA1137453.1"/>
    <property type="molecule type" value="Genomic_DNA"/>
</dbReference>
<evidence type="ECO:0000313" key="1">
    <source>
        <dbReference type="EMBL" id="KAA1070008.1"/>
    </source>
</evidence>